<proteinExistence type="predicted"/>
<dbReference type="EMBL" id="MU150249">
    <property type="protein sequence ID" value="KAF9465222.1"/>
    <property type="molecule type" value="Genomic_DNA"/>
</dbReference>
<name>A0A9P5YAR1_9AGAR</name>
<dbReference type="Proteomes" id="UP000807353">
    <property type="component" value="Unassembled WGS sequence"/>
</dbReference>
<keyword evidence="2" id="KW-1185">Reference proteome</keyword>
<evidence type="ECO:0000313" key="1">
    <source>
        <dbReference type="EMBL" id="KAF9465222.1"/>
    </source>
</evidence>
<reference evidence="1" key="1">
    <citation type="submission" date="2020-11" db="EMBL/GenBank/DDBJ databases">
        <authorList>
            <consortium name="DOE Joint Genome Institute"/>
            <person name="Ahrendt S."/>
            <person name="Riley R."/>
            <person name="Andreopoulos W."/>
            <person name="Labutti K."/>
            <person name="Pangilinan J."/>
            <person name="Ruiz-Duenas F.J."/>
            <person name="Barrasa J.M."/>
            <person name="Sanchez-Garcia M."/>
            <person name="Camarero S."/>
            <person name="Miyauchi S."/>
            <person name="Serrano A."/>
            <person name="Linde D."/>
            <person name="Babiker R."/>
            <person name="Drula E."/>
            <person name="Ayuso-Fernandez I."/>
            <person name="Pacheco R."/>
            <person name="Padilla G."/>
            <person name="Ferreira P."/>
            <person name="Barriuso J."/>
            <person name="Kellner H."/>
            <person name="Castanera R."/>
            <person name="Alfaro M."/>
            <person name="Ramirez L."/>
            <person name="Pisabarro A.G."/>
            <person name="Kuo A."/>
            <person name="Tritt A."/>
            <person name="Lipzen A."/>
            <person name="He G."/>
            <person name="Yan M."/>
            <person name="Ng V."/>
            <person name="Cullen D."/>
            <person name="Martin F."/>
            <person name="Rosso M.-N."/>
            <person name="Henrissat B."/>
            <person name="Hibbett D."/>
            <person name="Martinez A.T."/>
            <person name="Grigoriev I.V."/>
        </authorList>
    </citation>
    <scope>NUCLEOTIDE SEQUENCE</scope>
    <source>
        <strain evidence="1">CBS 247.69</strain>
    </source>
</reference>
<accession>A0A9P5YAR1</accession>
<protein>
    <submittedName>
        <fullName evidence="1">Uncharacterized protein</fullName>
    </submittedName>
</protein>
<organism evidence="1 2">
    <name type="scientific">Collybia nuda</name>
    <dbReference type="NCBI Taxonomy" id="64659"/>
    <lineage>
        <taxon>Eukaryota</taxon>
        <taxon>Fungi</taxon>
        <taxon>Dikarya</taxon>
        <taxon>Basidiomycota</taxon>
        <taxon>Agaricomycotina</taxon>
        <taxon>Agaricomycetes</taxon>
        <taxon>Agaricomycetidae</taxon>
        <taxon>Agaricales</taxon>
        <taxon>Tricholomatineae</taxon>
        <taxon>Clitocybaceae</taxon>
        <taxon>Collybia</taxon>
    </lineage>
</organism>
<comment type="caution">
    <text evidence="1">The sequence shown here is derived from an EMBL/GenBank/DDBJ whole genome shotgun (WGS) entry which is preliminary data.</text>
</comment>
<dbReference type="AlphaFoldDB" id="A0A9P5YAR1"/>
<feature type="non-terminal residue" evidence="1">
    <location>
        <position position="1"/>
    </location>
</feature>
<evidence type="ECO:0000313" key="2">
    <source>
        <dbReference type="Proteomes" id="UP000807353"/>
    </source>
</evidence>
<sequence>TTAMHTINARSTSQIHPQSYIKPQVLENYILEEYYILSSSACPSFTLLTGILIDPF</sequence>
<gene>
    <name evidence="1" type="ORF">BDZ94DRAFT_1254833</name>
</gene>